<reference evidence="2" key="2">
    <citation type="submission" date="2019-07" db="EMBL/GenBank/DDBJ databases">
        <authorList>
            <person name="Seetharam A."/>
            <person name="Woodhouse M."/>
            <person name="Cannon E."/>
        </authorList>
    </citation>
    <scope>NUCLEOTIDE SEQUENCE [LARGE SCALE GENOMIC DNA]</scope>
    <source>
        <strain evidence="2">cv. B73</strain>
    </source>
</reference>
<reference evidence="2" key="3">
    <citation type="submission" date="2021-05" db="UniProtKB">
        <authorList>
            <consortium name="EnsemblPlants"/>
        </authorList>
    </citation>
    <scope>IDENTIFICATION</scope>
    <source>
        <strain evidence="2">cv. B73</strain>
    </source>
</reference>
<dbReference type="Proteomes" id="UP000007305">
    <property type="component" value="Chromosome 2"/>
</dbReference>
<protein>
    <submittedName>
        <fullName evidence="2">Uncharacterized protein</fullName>
    </submittedName>
</protein>
<dbReference type="EnsemblPlants" id="Zm00001eb110620_T002">
    <property type="protein sequence ID" value="Zm00001eb110620_P002"/>
    <property type="gene ID" value="Zm00001eb110620"/>
</dbReference>
<dbReference type="Gramene" id="Zm00001eb110620_T003">
    <property type="protein sequence ID" value="Zm00001eb110620_P003"/>
    <property type="gene ID" value="Zm00001eb110620"/>
</dbReference>
<evidence type="ECO:0000256" key="1">
    <source>
        <dbReference type="SAM" id="MobiDB-lite"/>
    </source>
</evidence>
<sequence length="189" mass="20862">MGAEYPTFADVSRARALLFLADSTPPPAPPSPPPAHGDEFYCCSGSSSSYSAASTRSCVSDSTQHGRPVDPLCVLSVVASLHLIEPKLCKCSARRGHKRAVPYRGREKAEGRVDRDRQLRRRQPDREEQRRGQRREHRHGRSVRGLHSHVGDMPPGSAGGLCCWREEAEGSRRDHAMVFAAASWAGHRE</sequence>
<dbReference type="EnsemblPlants" id="Zm00001eb110620_T003">
    <property type="protein sequence ID" value="Zm00001eb110620_P003"/>
    <property type="gene ID" value="Zm00001eb110620"/>
</dbReference>
<accession>A0A804MTM6</accession>
<dbReference type="AlphaFoldDB" id="A0A804MTM6"/>
<gene>
    <name evidence="2" type="primary">LOC103647906</name>
</gene>
<evidence type="ECO:0000313" key="3">
    <source>
        <dbReference type="Proteomes" id="UP000007305"/>
    </source>
</evidence>
<dbReference type="Gramene" id="Zm00001eb110620_T002">
    <property type="protein sequence ID" value="Zm00001eb110620_P002"/>
    <property type="gene ID" value="Zm00001eb110620"/>
</dbReference>
<evidence type="ECO:0000313" key="2">
    <source>
        <dbReference type="EnsemblPlants" id="Zm00001eb110620_P003"/>
    </source>
</evidence>
<keyword evidence="3" id="KW-1185">Reference proteome</keyword>
<reference evidence="3" key="1">
    <citation type="submission" date="2015-12" db="EMBL/GenBank/DDBJ databases">
        <title>Update maize B73 reference genome by single molecule sequencing technologies.</title>
        <authorList>
            <consortium name="Maize Genome Sequencing Project"/>
            <person name="Ware D."/>
        </authorList>
    </citation>
    <scope>NUCLEOTIDE SEQUENCE [LARGE SCALE GENOMIC DNA]</scope>
    <source>
        <strain evidence="3">cv. B73</strain>
    </source>
</reference>
<feature type="region of interest" description="Disordered" evidence="1">
    <location>
        <begin position="100"/>
        <end position="154"/>
    </location>
</feature>
<name>A0A804MTM6_MAIZE</name>
<organism evidence="2 3">
    <name type="scientific">Zea mays</name>
    <name type="common">Maize</name>
    <dbReference type="NCBI Taxonomy" id="4577"/>
    <lineage>
        <taxon>Eukaryota</taxon>
        <taxon>Viridiplantae</taxon>
        <taxon>Streptophyta</taxon>
        <taxon>Embryophyta</taxon>
        <taxon>Tracheophyta</taxon>
        <taxon>Spermatophyta</taxon>
        <taxon>Magnoliopsida</taxon>
        <taxon>Liliopsida</taxon>
        <taxon>Poales</taxon>
        <taxon>Poaceae</taxon>
        <taxon>PACMAD clade</taxon>
        <taxon>Panicoideae</taxon>
        <taxon>Andropogonodae</taxon>
        <taxon>Andropogoneae</taxon>
        <taxon>Tripsacinae</taxon>
        <taxon>Zea</taxon>
    </lineage>
</organism>
<feature type="compositionally biased region" description="Basic residues" evidence="1">
    <location>
        <begin position="132"/>
        <end position="147"/>
    </location>
</feature>
<proteinExistence type="predicted"/>
<feature type="compositionally biased region" description="Basic and acidic residues" evidence="1">
    <location>
        <begin position="104"/>
        <end position="131"/>
    </location>
</feature>